<dbReference type="PANTHER" id="PTHR31403">
    <property type="entry name" value="PHOSPHOLIPASE A1-IBETA2, CHLOROPLASTIC"/>
    <property type="match status" value="1"/>
</dbReference>
<dbReference type="AlphaFoldDB" id="A0AAQ3NTT6"/>
<keyword evidence="4" id="KW-0443">Lipid metabolism</keyword>
<feature type="non-terminal residue" evidence="5">
    <location>
        <position position="1"/>
    </location>
</feature>
<accession>A0AAQ3NTT6</accession>
<evidence type="ECO:0000313" key="5">
    <source>
        <dbReference type="EMBL" id="WVZ16110.1"/>
    </source>
</evidence>
<evidence type="ECO:0000313" key="6">
    <source>
        <dbReference type="Proteomes" id="UP001374535"/>
    </source>
</evidence>
<keyword evidence="2" id="KW-0378">Hydrolase</keyword>
<name>A0AAQ3NTT6_VIGMU</name>
<gene>
    <name evidence="5" type="ORF">V8G54_009092</name>
</gene>
<evidence type="ECO:0000256" key="3">
    <source>
        <dbReference type="ARBA" id="ARBA00022963"/>
    </source>
</evidence>
<dbReference type="Gene3D" id="3.40.50.1820">
    <property type="entry name" value="alpha/beta hydrolase"/>
    <property type="match status" value="1"/>
</dbReference>
<dbReference type="PANTHER" id="PTHR31403:SF54">
    <property type="entry name" value="PHOSPHOLIPASE A(1) DAD1, CHLOROPLASTIC"/>
    <property type="match status" value="1"/>
</dbReference>
<organism evidence="5 6">
    <name type="scientific">Vigna mungo</name>
    <name type="common">Black gram</name>
    <name type="synonym">Phaseolus mungo</name>
    <dbReference type="NCBI Taxonomy" id="3915"/>
    <lineage>
        <taxon>Eukaryota</taxon>
        <taxon>Viridiplantae</taxon>
        <taxon>Streptophyta</taxon>
        <taxon>Embryophyta</taxon>
        <taxon>Tracheophyta</taxon>
        <taxon>Spermatophyta</taxon>
        <taxon>Magnoliopsida</taxon>
        <taxon>eudicotyledons</taxon>
        <taxon>Gunneridae</taxon>
        <taxon>Pentapetalae</taxon>
        <taxon>rosids</taxon>
        <taxon>fabids</taxon>
        <taxon>Fabales</taxon>
        <taxon>Fabaceae</taxon>
        <taxon>Papilionoideae</taxon>
        <taxon>50 kb inversion clade</taxon>
        <taxon>NPAAA clade</taxon>
        <taxon>indigoferoid/millettioid clade</taxon>
        <taxon>Phaseoleae</taxon>
        <taxon>Vigna</taxon>
    </lineage>
</organism>
<dbReference type="EMBL" id="CP144698">
    <property type="protein sequence ID" value="WVZ16110.1"/>
    <property type="molecule type" value="Genomic_DNA"/>
</dbReference>
<feature type="non-terminal residue" evidence="5">
    <location>
        <position position="103"/>
    </location>
</feature>
<sequence length="103" mass="12104">QPRTSSSISQYNPTCPFFESNNISSQFNKSLPTKFNFPKLTHKWKQYQGIDHWEGLLDPLDDNLRWEILRYGHFVDATYNSFDFDPTSLTYATSLYSKKSLLK</sequence>
<comment type="similarity">
    <text evidence="1">Belongs to the AB hydrolase superfamily. Lipase family.</text>
</comment>
<evidence type="ECO:0000256" key="4">
    <source>
        <dbReference type="ARBA" id="ARBA00023098"/>
    </source>
</evidence>
<dbReference type="GO" id="GO:0004620">
    <property type="term" value="F:phospholipase activity"/>
    <property type="evidence" value="ECO:0007669"/>
    <property type="project" value="TreeGrafter"/>
</dbReference>
<dbReference type="Proteomes" id="UP001374535">
    <property type="component" value="Chromosome 3"/>
</dbReference>
<keyword evidence="3" id="KW-0442">Lipid degradation</keyword>
<evidence type="ECO:0000256" key="2">
    <source>
        <dbReference type="ARBA" id="ARBA00022801"/>
    </source>
</evidence>
<proteinExistence type="inferred from homology"/>
<dbReference type="GO" id="GO:0016042">
    <property type="term" value="P:lipid catabolic process"/>
    <property type="evidence" value="ECO:0007669"/>
    <property type="project" value="UniProtKB-KW"/>
</dbReference>
<evidence type="ECO:0000256" key="1">
    <source>
        <dbReference type="ARBA" id="ARBA00010701"/>
    </source>
</evidence>
<keyword evidence="6" id="KW-1185">Reference proteome</keyword>
<dbReference type="InterPro" id="IPR029058">
    <property type="entry name" value="AB_hydrolase_fold"/>
</dbReference>
<protein>
    <submittedName>
        <fullName evidence="5">Uncharacterized protein</fullName>
    </submittedName>
</protein>
<reference evidence="5 6" key="1">
    <citation type="journal article" date="2023" name="Life. Sci Alliance">
        <title>Evolutionary insights into 3D genome organization and epigenetic landscape of Vigna mungo.</title>
        <authorList>
            <person name="Junaid A."/>
            <person name="Singh B."/>
            <person name="Bhatia S."/>
        </authorList>
    </citation>
    <scope>NUCLEOTIDE SEQUENCE [LARGE SCALE GENOMIC DNA]</scope>
    <source>
        <strain evidence="5">Urdbean</strain>
    </source>
</reference>